<evidence type="ECO:0000313" key="1">
    <source>
        <dbReference type="EMBL" id="DAF87332.1"/>
    </source>
</evidence>
<accession>A0A8S5TYQ2</accession>
<reference evidence="1" key="1">
    <citation type="journal article" date="2021" name="Proc. Natl. Acad. Sci. U.S.A.">
        <title>A Catalog of Tens of Thousands of Viruses from Human Metagenomes Reveals Hidden Associations with Chronic Diseases.</title>
        <authorList>
            <person name="Tisza M.J."/>
            <person name="Buck C.B."/>
        </authorList>
    </citation>
    <scope>NUCLEOTIDE SEQUENCE</scope>
    <source>
        <strain evidence="1">CtnPP24</strain>
    </source>
</reference>
<protein>
    <submittedName>
        <fullName evidence="1">Uncharacterized protein</fullName>
    </submittedName>
</protein>
<dbReference type="EMBL" id="BK015962">
    <property type="protein sequence ID" value="DAF87332.1"/>
    <property type="molecule type" value="Genomic_DNA"/>
</dbReference>
<name>A0A8S5TYQ2_9CAUD</name>
<proteinExistence type="predicted"/>
<sequence>MDDYTIISLYCHECDNDSCPLCRIGEYVPEESRQGCTRKLDDDTYAEYEHINNEILPFLSLGMYKNEIEKVDDFLKYIYRRCPVGTVLDEKGKAISAKKKIIDKCNSEMI</sequence>
<organism evidence="1">
    <name type="scientific">Siphoviridae sp. ctnPP24</name>
    <dbReference type="NCBI Taxonomy" id="2825662"/>
    <lineage>
        <taxon>Viruses</taxon>
        <taxon>Duplodnaviria</taxon>
        <taxon>Heunggongvirae</taxon>
        <taxon>Uroviricota</taxon>
        <taxon>Caudoviricetes</taxon>
    </lineage>
</organism>